<reference evidence="2" key="1">
    <citation type="submission" date="2023-07" db="EMBL/GenBank/DDBJ databases">
        <title>draft genome sequence of fig (Ficus carica).</title>
        <authorList>
            <person name="Takahashi T."/>
            <person name="Nishimura K."/>
        </authorList>
    </citation>
    <scope>NUCLEOTIDE SEQUENCE</scope>
</reference>
<evidence type="ECO:0000256" key="1">
    <source>
        <dbReference type="SAM" id="Phobius"/>
    </source>
</evidence>
<protein>
    <submittedName>
        <fullName evidence="2">Uncharacterized protein</fullName>
    </submittedName>
</protein>
<dbReference type="EMBL" id="BTGU01000096">
    <property type="protein sequence ID" value="GMN60154.1"/>
    <property type="molecule type" value="Genomic_DNA"/>
</dbReference>
<name>A0AA88J1A9_FICCA</name>
<dbReference type="AlphaFoldDB" id="A0AA88J1A9"/>
<evidence type="ECO:0000313" key="2">
    <source>
        <dbReference type="EMBL" id="GMN60154.1"/>
    </source>
</evidence>
<keyword evidence="1" id="KW-0812">Transmembrane</keyword>
<keyword evidence="3" id="KW-1185">Reference proteome</keyword>
<sequence length="95" mass="10036">MKVPGLRNGFSLIILSILGLRGLVVFISNFILTVNSFHLDVVGLSCMLEKQLDRTLIRSSSCAVLVFGLLGAWGAGGSSAGSSSSSLIQFRHLAI</sequence>
<organism evidence="2 3">
    <name type="scientific">Ficus carica</name>
    <name type="common">Common fig</name>
    <dbReference type="NCBI Taxonomy" id="3494"/>
    <lineage>
        <taxon>Eukaryota</taxon>
        <taxon>Viridiplantae</taxon>
        <taxon>Streptophyta</taxon>
        <taxon>Embryophyta</taxon>
        <taxon>Tracheophyta</taxon>
        <taxon>Spermatophyta</taxon>
        <taxon>Magnoliopsida</taxon>
        <taxon>eudicotyledons</taxon>
        <taxon>Gunneridae</taxon>
        <taxon>Pentapetalae</taxon>
        <taxon>rosids</taxon>
        <taxon>fabids</taxon>
        <taxon>Rosales</taxon>
        <taxon>Moraceae</taxon>
        <taxon>Ficeae</taxon>
        <taxon>Ficus</taxon>
    </lineage>
</organism>
<keyword evidence="1" id="KW-1133">Transmembrane helix</keyword>
<proteinExistence type="predicted"/>
<accession>A0AA88J1A9</accession>
<keyword evidence="1" id="KW-0472">Membrane</keyword>
<comment type="caution">
    <text evidence="2">The sequence shown here is derived from an EMBL/GenBank/DDBJ whole genome shotgun (WGS) entry which is preliminary data.</text>
</comment>
<dbReference type="Proteomes" id="UP001187192">
    <property type="component" value="Unassembled WGS sequence"/>
</dbReference>
<feature type="transmembrane region" description="Helical" evidence="1">
    <location>
        <begin position="12"/>
        <end position="34"/>
    </location>
</feature>
<feature type="transmembrane region" description="Helical" evidence="1">
    <location>
        <begin position="55"/>
        <end position="75"/>
    </location>
</feature>
<gene>
    <name evidence="2" type="ORF">TIFTF001_029257</name>
</gene>
<evidence type="ECO:0000313" key="3">
    <source>
        <dbReference type="Proteomes" id="UP001187192"/>
    </source>
</evidence>